<feature type="transmembrane region" description="Helical" evidence="1">
    <location>
        <begin position="49"/>
        <end position="67"/>
    </location>
</feature>
<evidence type="ECO:0000256" key="1">
    <source>
        <dbReference type="SAM" id="Phobius"/>
    </source>
</evidence>
<comment type="caution">
    <text evidence="2">The sequence shown here is derived from an EMBL/GenBank/DDBJ whole genome shotgun (WGS) entry which is preliminary data.</text>
</comment>
<accession>A0A371PFV9</accession>
<keyword evidence="1" id="KW-0812">Transmembrane</keyword>
<proteinExistence type="predicted"/>
<sequence>MSIFEKWNEMNLDISQYETEPLSDLEQKRWVNRVKNKLGRHRMMTARRWVGFAAVLILAMGVTLSYGKLTLAKIPATAGQIERFIHSETPPDYSAYKTVFGESAENAYGKLTLNEVLVDSDRLLISSTFEPAKGIDFSYQTQLMPSVLVDGEDIQLTRGSQSIKVVEGMYTVYGDISVRELPRNGQPLQLTIAYDRISGKGEYEITGKPIEQPWIFHVEVSSSELNAAMKTIDMNETISLPQGQTVTIERAILTPISTLIYFDAAGASDSLRWKLVSDSGQEILESKGYVSEEPGERSYIRFGPIDSSQGSYRIVPIGFNDREELGSGVQIP</sequence>
<keyword evidence="1" id="KW-0472">Membrane</keyword>
<reference evidence="2 3" key="1">
    <citation type="submission" date="2018-08" db="EMBL/GenBank/DDBJ databases">
        <title>Paenibacillus sp. M4BSY-1, whole genome shotgun sequence.</title>
        <authorList>
            <person name="Tuo L."/>
        </authorList>
    </citation>
    <scope>NUCLEOTIDE SEQUENCE [LARGE SCALE GENOMIC DNA]</scope>
    <source>
        <strain evidence="2 3">M4BSY-1</strain>
    </source>
</reference>
<keyword evidence="1" id="KW-1133">Transmembrane helix</keyword>
<dbReference type="OrthoDB" id="2729200at2"/>
<organism evidence="2 3">
    <name type="scientific">Paenibacillus paeoniae</name>
    <dbReference type="NCBI Taxonomy" id="2292705"/>
    <lineage>
        <taxon>Bacteria</taxon>
        <taxon>Bacillati</taxon>
        <taxon>Bacillota</taxon>
        <taxon>Bacilli</taxon>
        <taxon>Bacillales</taxon>
        <taxon>Paenibacillaceae</taxon>
        <taxon>Paenibacillus</taxon>
    </lineage>
</organism>
<gene>
    <name evidence="2" type="ORF">DX130_17220</name>
</gene>
<dbReference type="Proteomes" id="UP000261905">
    <property type="component" value="Unassembled WGS sequence"/>
</dbReference>
<evidence type="ECO:0000313" key="2">
    <source>
        <dbReference type="EMBL" id="REK74280.1"/>
    </source>
</evidence>
<keyword evidence="3" id="KW-1185">Reference proteome</keyword>
<dbReference type="RefSeq" id="WP_116047503.1">
    <property type="nucleotide sequence ID" value="NZ_QUBQ01000003.1"/>
</dbReference>
<name>A0A371PFV9_9BACL</name>
<protein>
    <submittedName>
        <fullName evidence="2">DUF4179 domain-containing protein</fullName>
    </submittedName>
</protein>
<evidence type="ECO:0000313" key="3">
    <source>
        <dbReference type="Proteomes" id="UP000261905"/>
    </source>
</evidence>
<dbReference type="AlphaFoldDB" id="A0A371PFV9"/>
<dbReference type="Gene3D" id="2.60.40.1630">
    <property type="entry name" value="bacillus anthracis domain"/>
    <property type="match status" value="1"/>
</dbReference>
<dbReference type="EMBL" id="QUBQ01000003">
    <property type="protein sequence ID" value="REK74280.1"/>
    <property type="molecule type" value="Genomic_DNA"/>
</dbReference>